<protein>
    <submittedName>
        <fullName evidence="10">Endoglucanase</fullName>
    </submittedName>
</protein>
<feature type="binding site" evidence="8">
    <location>
        <position position="87"/>
    </location>
    <ligand>
        <name>Zn(2+)</name>
        <dbReference type="ChEBI" id="CHEBI:29105"/>
        <label>1</label>
    </ligand>
</feature>
<evidence type="ECO:0000256" key="1">
    <source>
        <dbReference type="ARBA" id="ARBA00006272"/>
    </source>
</evidence>
<dbReference type="GO" id="GO:0004177">
    <property type="term" value="F:aminopeptidase activity"/>
    <property type="evidence" value="ECO:0007669"/>
    <property type="project" value="UniProtKB-UniRule"/>
</dbReference>
<reference evidence="10 11" key="1">
    <citation type="submission" date="2019-03" db="EMBL/GenBank/DDBJ databases">
        <title>Genomic Encyclopedia of Type Strains, Phase IV (KMG-IV): sequencing the most valuable type-strain genomes for metagenomic binning, comparative biology and taxonomic classification.</title>
        <authorList>
            <person name="Goeker M."/>
        </authorList>
    </citation>
    <scope>NUCLEOTIDE SEQUENCE [LARGE SCALE GENOMIC DNA]</scope>
    <source>
        <strain evidence="10 11">DSM 103428</strain>
    </source>
</reference>
<comment type="similarity">
    <text evidence="1 6">Belongs to the peptidase M42 family.</text>
</comment>
<evidence type="ECO:0000256" key="6">
    <source>
        <dbReference type="PIRNR" id="PIRNR001123"/>
    </source>
</evidence>
<keyword evidence="4 8" id="KW-0479">Metal-binding</keyword>
<evidence type="ECO:0000313" key="11">
    <source>
        <dbReference type="Proteomes" id="UP000295210"/>
    </source>
</evidence>
<comment type="cofactor">
    <cofactor evidence="8">
        <name>a divalent metal cation</name>
        <dbReference type="ChEBI" id="CHEBI:60240"/>
    </cofactor>
    <text evidence="8">Binds 2 divalent metal cations per subunit.</text>
</comment>
<keyword evidence="11" id="KW-1185">Reference proteome</keyword>
<dbReference type="InterPro" id="IPR051464">
    <property type="entry name" value="Peptidase_M42_aminopept"/>
</dbReference>
<feature type="signal peptide" evidence="9">
    <location>
        <begin position="1"/>
        <end position="24"/>
    </location>
</feature>
<dbReference type="EMBL" id="SMGK01000001">
    <property type="protein sequence ID" value="TCK75670.1"/>
    <property type="molecule type" value="Genomic_DNA"/>
</dbReference>
<gene>
    <name evidence="10" type="ORF">C7378_0660</name>
</gene>
<dbReference type="SUPFAM" id="SSF101821">
    <property type="entry name" value="Aminopeptidase/glucanase lid domain"/>
    <property type="match status" value="1"/>
</dbReference>
<feature type="binding site" evidence="8">
    <location>
        <position position="201"/>
    </location>
    <ligand>
        <name>Zn(2+)</name>
        <dbReference type="ChEBI" id="CHEBI:29105"/>
        <label>1</label>
    </ligand>
</feature>
<organism evidence="10 11">
    <name type="scientific">Acidipila rosea</name>
    <dbReference type="NCBI Taxonomy" id="768535"/>
    <lineage>
        <taxon>Bacteria</taxon>
        <taxon>Pseudomonadati</taxon>
        <taxon>Acidobacteriota</taxon>
        <taxon>Terriglobia</taxon>
        <taxon>Terriglobales</taxon>
        <taxon>Acidobacteriaceae</taxon>
        <taxon>Acidipila</taxon>
    </lineage>
</organism>
<dbReference type="GO" id="GO:0006508">
    <property type="term" value="P:proteolysis"/>
    <property type="evidence" value="ECO:0007669"/>
    <property type="project" value="UniProtKB-KW"/>
</dbReference>
<name>A0A4R1LDQ8_9BACT</name>
<feature type="binding site" evidence="8">
    <location>
        <position position="344"/>
    </location>
    <ligand>
        <name>Zn(2+)</name>
        <dbReference type="ChEBI" id="CHEBI:29105"/>
        <label>2</label>
    </ligand>
</feature>
<dbReference type="Pfam" id="PF05343">
    <property type="entry name" value="Peptidase_M42"/>
    <property type="match status" value="1"/>
</dbReference>
<dbReference type="GO" id="GO:0046872">
    <property type="term" value="F:metal ion binding"/>
    <property type="evidence" value="ECO:0007669"/>
    <property type="project" value="UniProtKB-UniRule"/>
</dbReference>
<dbReference type="PANTHER" id="PTHR32481:SF0">
    <property type="entry name" value="AMINOPEPTIDASE YPDE-RELATED"/>
    <property type="match status" value="1"/>
</dbReference>
<evidence type="ECO:0000313" key="10">
    <source>
        <dbReference type="EMBL" id="TCK75670.1"/>
    </source>
</evidence>
<evidence type="ECO:0000256" key="7">
    <source>
        <dbReference type="PIRSR" id="PIRSR001123-1"/>
    </source>
</evidence>
<proteinExistence type="inferred from homology"/>
<evidence type="ECO:0000256" key="2">
    <source>
        <dbReference type="ARBA" id="ARBA00022438"/>
    </source>
</evidence>
<dbReference type="InterPro" id="IPR023367">
    <property type="entry name" value="Peptidase_M42_dom2"/>
</dbReference>
<keyword evidence="9" id="KW-0732">Signal</keyword>
<dbReference type="Gene3D" id="3.40.630.10">
    <property type="entry name" value="Zn peptidases"/>
    <property type="match status" value="1"/>
</dbReference>
<dbReference type="Gene3D" id="2.40.30.40">
    <property type="entry name" value="Peptidase M42, domain 2"/>
    <property type="match status" value="1"/>
</dbReference>
<evidence type="ECO:0000256" key="3">
    <source>
        <dbReference type="ARBA" id="ARBA00022670"/>
    </source>
</evidence>
<evidence type="ECO:0000256" key="8">
    <source>
        <dbReference type="PIRSR" id="PIRSR001123-2"/>
    </source>
</evidence>
<dbReference type="Proteomes" id="UP000295210">
    <property type="component" value="Unassembled WGS sequence"/>
</dbReference>
<dbReference type="PANTHER" id="PTHR32481">
    <property type="entry name" value="AMINOPEPTIDASE"/>
    <property type="match status" value="1"/>
</dbReference>
<accession>A0A4R1LDQ8</accession>
<keyword evidence="5" id="KW-0378">Hydrolase</keyword>
<sequence>MLKKRLVCACFALAGLVCLPPVFGQDATRQLLEQLSNAPGPPGAEEAVRAIMVAKMKPLSSSLSYDGMGSVIAQMGSAGPRVMVDAHMDELGGMVRRLTPNGFLTMQMLGGWLDQALVDQRWIILGSKGPVHAVTGIRDIHVLPAEDRGKVFPRNMLYLDVGARNAEEAAAMGLEPGDPVVPDSQFLVMNGTDNYLGKAWDDRVGCAVLVEAMQRMAKQNHPNQLFFAATTQEEVGLRGARTAAEVIKPEIAIAIEGGIAGDTYAHHPEETQAKLGAGPGLFLFDSSAMANRKFVALVKRTASEKGIPLQLDLVQGYGDDSAEIQESNGGVPTINLVAPLRYTHAHNGILNRKDFDQLVDLVVDLLTELDAKTVTQIRDFAPAQ</sequence>
<feature type="active site" description="Proton acceptor" evidence="7">
    <location>
        <position position="233"/>
    </location>
</feature>
<feature type="binding site" evidence="8">
    <location>
        <position position="234"/>
    </location>
    <ligand>
        <name>Zn(2+)</name>
        <dbReference type="ChEBI" id="CHEBI:29105"/>
        <label>2</label>
    </ligand>
</feature>
<keyword evidence="3" id="KW-0645">Protease</keyword>
<comment type="caution">
    <text evidence="10">The sequence shown here is derived from an EMBL/GenBank/DDBJ whole genome shotgun (WGS) entry which is preliminary data.</text>
</comment>
<evidence type="ECO:0000256" key="9">
    <source>
        <dbReference type="SAM" id="SignalP"/>
    </source>
</evidence>
<dbReference type="AlphaFoldDB" id="A0A4R1LDQ8"/>
<evidence type="ECO:0000256" key="5">
    <source>
        <dbReference type="ARBA" id="ARBA00022801"/>
    </source>
</evidence>
<dbReference type="SUPFAM" id="SSF53187">
    <property type="entry name" value="Zn-dependent exopeptidases"/>
    <property type="match status" value="1"/>
</dbReference>
<keyword evidence="2" id="KW-0031">Aminopeptidase</keyword>
<dbReference type="RefSeq" id="WP_131991603.1">
    <property type="nucleotide sequence ID" value="NZ_SMGK01000001.1"/>
</dbReference>
<dbReference type="InterPro" id="IPR008007">
    <property type="entry name" value="Peptidase_M42"/>
</dbReference>
<feature type="binding site" evidence="8">
    <location>
        <position position="201"/>
    </location>
    <ligand>
        <name>Zn(2+)</name>
        <dbReference type="ChEBI" id="CHEBI:29105"/>
        <label>2</label>
    </ligand>
</feature>
<dbReference type="PIRSF" id="PIRSF001123">
    <property type="entry name" value="PepA_GA"/>
    <property type="match status" value="1"/>
</dbReference>
<dbReference type="CDD" id="cd05656">
    <property type="entry name" value="M42_Frv"/>
    <property type="match status" value="1"/>
</dbReference>
<dbReference type="OrthoDB" id="9772053at2"/>
<feature type="binding site" evidence="8">
    <location>
        <position position="256"/>
    </location>
    <ligand>
        <name>Zn(2+)</name>
        <dbReference type="ChEBI" id="CHEBI:29105"/>
        <label>1</label>
    </ligand>
</feature>
<feature type="chain" id="PRO_5020439665" evidence="9">
    <location>
        <begin position="25"/>
        <end position="384"/>
    </location>
</feature>
<evidence type="ECO:0000256" key="4">
    <source>
        <dbReference type="ARBA" id="ARBA00022723"/>
    </source>
</evidence>